<sequence>MCRIARFASWLIESLLPTLSLMKINQRGFSVIELMVVMTIIATLSAGGLHGWQQWQQKVQLWQTAQQLRHFLSRLRNDANWHNQTHLLVLHQLGKNWCLTSRAAEENCAANPGLTFTPEFGDIVVEEMTAGLGFYGIRNTTWPGHVILKSKAGRWKVTLSVWGRIRLCEMSGDKLC</sequence>
<name>A0A2X2TGA1_9ENTR</name>
<keyword evidence="2" id="KW-1133">Transmembrane helix</keyword>
<organism evidence="3 4">
    <name type="scientific">Cedecea neteri</name>
    <dbReference type="NCBI Taxonomy" id="158822"/>
    <lineage>
        <taxon>Bacteria</taxon>
        <taxon>Pseudomonadati</taxon>
        <taxon>Pseudomonadota</taxon>
        <taxon>Gammaproteobacteria</taxon>
        <taxon>Enterobacterales</taxon>
        <taxon>Enterobacteriaceae</taxon>
        <taxon>Cedecea</taxon>
    </lineage>
</organism>
<dbReference type="GO" id="GO:0016020">
    <property type="term" value="C:membrane"/>
    <property type="evidence" value="ECO:0007669"/>
    <property type="project" value="UniProtKB-SubCell"/>
</dbReference>
<dbReference type="AlphaFoldDB" id="A0A2X2TGA1"/>
<proteinExistence type="predicted"/>
<evidence type="ECO:0000256" key="2">
    <source>
        <dbReference type="SAM" id="Phobius"/>
    </source>
</evidence>
<keyword evidence="2" id="KW-0472">Membrane</keyword>
<evidence type="ECO:0000256" key="1">
    <source>
        <dbReference type="ARBA" id="ARBA00004167"/>
    </source>
</evidence>
<gene>
    <name evidence="3" type="ORF">NCTC12120_03607</name>
</gene>
<evidence type="ECO:0000313" key="3">
    <source>
        <dbReference type="EMBL" id="SQA99683.1"/>
    </source>
</evidence>
<keyword evidence="2" id="KW-0812">Transmembrane</keyword>
<dbReference type="Pfam" id="PF07963">
    <property type="entry name" value="N_methyl"/>
    <property type="match status" value="1"/>
</dbReference>
<accession>A0A2X2TGA1</accession>
<dbReference type="EMBL" id="UAVU01000003">
    <property type="protein sequence ID" value="SQA99683.1"/>
    <property type="molecule type" value="Genomic_DNA"/>
</dbReference>
<dbReference type="InterPro" id="IPR012902">
    <property type="entry name" value="N_methyl_site"/>
</dbReference>
<dbReference type="InterPro" id="IPR045584">
    <property type="entry name" value="Pilin-like"/>
</dbReference>
<reference evidence="3 4" key="1">
    <citation type="submission" date="2018-06" db="EMBL/GenBank/DDBJ databases">
        <authorList>
            <consortium name="Pathogen Informatics"/>
            <person name="Doyle S."/>
        </authorList>
    </citation>
    <scope>NUCLEOTIDE SEQUENCE [LARGE SCALE GENOMIC DNA]</scope>
    <source>
        <strain evidence="3 4">NCTC12120</strain>
    </source>
</reference>
<dbReference type="NCBIfam" id="NF007800">
    <property type="entry name" value="PRK10506.1"/>
    <property type="match status" value="1"/>
</dbReference>
<evidence type="ECO:0000313" key="4">
    <source>
        <dbReference type="Proteomes" id="UP000251197"/>
    </source>
</evidence>
<dbReference type="NCBIfam" id="TIGR02532">
    <property type="entry name" value="IV_pilin_GFxxxE"/>
    <property type="match status" value="1"/>
</dbReference>
<dbReference type="Proteomes" id="UP000251197">
    <property type="component" value="Unassembled WGS sequence"/>
</dbReference>
<dbReference type="SUPFAM" id="SSF54523">
    <property type="entry name" value="Pili subunits"/>
    <property type="match status" value="1"/>
</dbReference>
<comment type="subcellular location">
    <subcellularLocation>
        <location evidence="1">Membrane</location>
        <topology evidence="1">Single-pass membrane protein</topology>
    </subcellularLocation>
</comment>
<protein>
    <submittedName>
        <fullName evidence="3">Tfp pilus assembly protein FimT</fullName>
    </submittedName>
</protein>
<feature type="transmembrane region" description="Helical" evidence="2">
    <location>
        <begin position="31"/>
        <end position="52"/>
    </location>
</feature>